<dbReference type="AlphaFoldDB" id="A0A150WRE1"/>
<proteinExistence type="predicted"/>
<feature type="region of interest" description="Disordered" evidence="1">
    <location>
        <begin position="466"/>
        <end position="486"/>
    </location>
</feature>
<feature type="compositionally biased region" description="Polar residues" evidence="1">
    <location>
        <begin position="514"/>
        <end position="554"/>
    </location>
</feature>
<feature type="region of interest" description="Disordered" evidence="1">
    <location>
        <begin position="331"/>
        <end position="367"/>
    </location>
</feature>
<name>A0A150WRE1_BDEBC</name>
<evidence type="ECO:0000313" key="2">
    <source>
        <dbReference type="EMBL" id="KYG66785.1"/>
    </source>
</evidence>
<keyword evidence="3" id="KW-1185">Reference proteome</keyword>
<dbReference type="Proteomes" id="UP000075320">
    <property type="component" value="Unassembled WGS sequence"/>
</dbReference>
<organism evidence="2 3">
    <name type="scientific">Bdellovibrio bacteriovorus</name>
    <dbReference type="NCBI Taxonomy" id="959"/>
    <lineage>
        <taxon>Bacteria</taxon>
        <taxon>Pseudomonadati</taxon>
        <taxon>Bdellovibrionota</taxon>
        <taxon>Bdellovibrionia</taxon>
        <taxon>Bdellovibrionales</taxon>
        <taxon>Pseudobdellovibrionaceae</taxon>
        <taxon>Bdellovibrio</taxon>
    </lineage>
</organism>
<feature type="region of interest" description="Disordered" evidence="1">
    <location>
        <begin position="503"/>
        <end position="599"/>
    </location>
</feature>
<gene>
    <name evidence="2" type="ORF">AZI86_07020</name>
</gene>
<evidence type="ECO:0000256" key="1">
    <source>
        <dbReference type="SAM" id="MobiDB-lite"/>
    </source>
</evidence>
<feature type="compositionally biased region" description="Polar residues" evidence="1">
    <location>
        <begin position="563"/>
        <end position="585"/>
    </location>
</feature>
<dbReference type="EMBL" id="LUKE01000001">
    <property type="protein sequence ID" value="KYG66785.1"/>
    <property type="molecule type" value="Genomic_DNA"/>
</dbReference>
<evidence type="ECO:0000313" key="3">
    <source>
        <dbReference type="Proteomes" id="UP000075320"/>
    </source>
</evidence>
<feature type="compositionally biased region" description="Low complexity" evidence="1">
    <location>
        <begin position="466"/>
        <end position="476"/>
    </location>
</feature>
<feature type="compositionally biased region" description="Polar residues" evidence="1">
    <location>
        <begin position="348"/>
        <end position="367"/>
    </location>
</feature>
<protein>
    <submittedName>
        <fullName evidence="2">Uncharacterized protein</fullName>
    </submittedName>
</protein>
<accession>A0A150WRE1</accession>
<dbReference type="OrthoDB" id="5292043at2"/>
<comment type="caution">
    <text evidence="2">The sequence shown here is derived from an EMBL/GenBank/DDBJ whole genome shotgun (WGS) entry which is preliminary data.</text>
</comment>
<reference evidence="2 3" key="1">
    <citation type="submission" date="2016-03" db="EMBL/GenBank/DDBJ databases">
        <authorList>
            <person name="Ploux O."/>
        </authorList>
    </citation>
    <scope>NUCLEOTIDE SEQUENCE [LARGE SCALE GENOMIC DNA]</scope>
    <source>
        <strain evidence="2 3">R0</strain>
    </source>
</reference>
<dbReference type="RefSeq" id="WP_061834363.1">
    <property type="nucleotide sequence ID" value="NZ_LUKE01000001.1"/>
</dbReference>
<sequence length="665" mass="71688">MKVAISLVIFLQNAFGAGHPAVDQFGLAVLNPEQKPGKFVLYSDGYEDQRFDVDLDGKIDFWRVKKDELMVDVKFDKADVSQLFIRKIYEKDVVEILYVKEGSNLSLEFSQTRSKFLMHFSPDDKCPTSSEPLKKELASYDGFENLFTNSIAISLIDESCKKTLGSGYNLLGSSLTKFLKGQDKISKCLAEPKFRNTFPAGKENDLSLEVLKTAYTLERAKLLKDTEKTKPLITCESVDERRGKQPGISTVEGGKINVTVADTVKNYGVSSDKIEHEMLHKVGLFSEASVKQITTNCENLNKGIAGESLANLSEASTGTTPASVSIAKQAQAENSKKEDAKIAIPDVKSTQTASNNKKGTETKVTSNQTSEVYKSAVNASSDTSANIPKSMTVAQTKIPSSEALSETIYTNHQKTETGISNAYSKSTSQSSGILATANNIAGAMNTQAAASLAQAKNQIREIASTAQATGTTSAVAKTGSTGGLISRNKIGADETVVESITLDSQKPAVATRADASSSQVQNSRLPASESRSLPSAAETSGNIPQAAGLNSQRPDSGAAQVNPVGSNQQVSLGASNQNTQRQPANVNRGNGGGTSQTGSQDEYVSFISQREYQETKQRLKDPGFIRQLETHSITIIDTRGNSYGARRGEVRFLDDEVRFVRQNKK</sequence>